<organism evidence="1 2">
    <name type="scientific">Bacillus salitolerans</name>
    <dbReference type="NCBI Taxonomy" id="1437434"/>
    <lineage>
        <taxon>Bacteria</taxon>
        <taxon>Bacillati</taxon>
        <taxon>Bacillota</taxon>
        <taxon>Bacilli</taxon>
        <taxon>Bacillales</taxon>
        <taxon>Bacillaceae</taxon>
        <taxon>Bacillus</taxon>
    </lineage>
</organism>
<sequence>MKKPFGIQIEGSIYSNSGEDLGNNQFWDAFIEFIESNDWSFGGGSFQIDEEGKRIDDID</sequence>
<dbReference type="RefSeq" id="WP_377929834.1">
    <property type="nucleotide sequence ID" value="NZ_JBHUEM010000046.1"/>
</dbReference>
<protein>
    <submittedName>
        <fullName evidence="1">Uncharacterized protein</fullName>
    </submittedName>
</protein>
<dbReference type="Proteomes" id="UP001597214">
    <property type="component" value="Unassembled WGS sequence"/>
</dbReference>
<proteinExistence type="predicted"/>
<dbReference type="EMBL" id="JBHUEM010000046">
    <property type="protein sequence ID" value="MFD1738620.1"/>
    <property type="molecule type" value="Genomic_DNA"/>
</dbReference>
<gene>
    <name evidence="1" type="ORF">ACFSCX_19030</name>
</gene>
<accession>A0ABW4LTZ7</accession>
<reference evidence="2" key="1">
    <citation type="journal article" date="2019" name="Int. J. Syst. Evol. Microbiol.">
        <title>The Global Catalogue of Microorganisms (GCM) 10K type strain sequencing project: providing services to taxonomists for standard genome sequencing and annotation.</title>
        <authorList>
            <consortium name="The Broad Institute Genomics Platform"/>
            <consortium name="The Broad Institute Genome Sequencing Center for Infectious Disease"/>
            <person name="Wu L."/>
            <person name="Ma J."/>
        </authorList>
    </citation>
    <scope>NUCLEOTIDE SEQUENCE [LARGE SCALE GENOMIC DNA]</scope>
    <source>
        <strain evidence="2">CCUG 49339</strain>
    </source>
</reference>
<evidence type="ECO:0000313" key="2">
    <source>
        <dbReference type="Proteomes" id="UP001597214"/>
    </source>
</evidence>
<name>A0ABW4LTZ7_9BACI</name>
<evidence type="ECO:0000313" key="1">
    <source>
        <dbReference type="EMBL" id="MFD1738620.1"/>
    </source>
</evidence>
<comment type="caution">
    <text evidence="1">The sequence shown here is derived from an EMBL/GenBank/DDBJ whole genome shotgun (WGS) entry which is preliminary data.</text>
</comment>
<keyword evidence="2" id="KW-1185">Reference proteome</keyword>